<gene>
    <name evidence="2" type="ORF">FA14DRAFT_23513</name>
</gene>
<dbReference type="RefSeq" id="XP_025358457.1">
    <property type="nucleotide sequence ID" value="XM_025502048.1"/>
</dbReference>
<reference evidence="2 3" key="1">
    <citation type="journal article" date="2018" name="Mol. Biol. Evol.">
        <title>Broad Genomic Sampling Reveals a Smut Pathogenic Ancestry of the Fungal Clade Ustilaginomycotina.</title>
        <authorList>
            <person name="Kijpornyongpan T."/>
            <person name="Mondo S.J."/>
            <person name="Barry K."/>
            <person name="Sandor L."/>
            <person name="Lee J."/>
            <person name="Lipzen A."/>
            <person name="Pangilinan J."/>
            <person name="LaButti K."/>
            <person name="Hainaut M."/>
            <person name="Henrissat B."/>
            <person name="Grigoriev I.V."/>
            <person name="Spatafora J.W."/>
            <person name="Aime M.C."/>
        </authorList>
    </citation>
    <scope>NUCLEOTIDE SEQUENCE [LARGE SCALE GENOMIC DNA]</scope>
    <source>
        <strain evidence="2 3">MCA 3882</strain>
    </source>
</reference>
<organism evidence="2 3">
    <name type="scientific">Meira miltonrushii</name>
    <dbReference type="NCBI Taxonomy" id="1280837"/>
    <lineage>
        <taxon>Eukaryota</taxon>
        <taxon>Fungi</taxon>
        <taxon>Dikarya</taxon>
        <taxon>Basidiomycota</taxon>
        <taxon>Ustilaginomycotina</taxon>
        <taxon>Exobasidiomycetes</taxon>
        <taxon>Exobasidiales</taxon>
        <taxon>Brachybasidiaceae</taxon>
        <taxon>Meira</taxon>
    </lineage>
</organism>
<name>A0A316VRN3_9BASI</name>
<accession>A0A316VRN3</accession>
<dbReference type="InParanoid" id="A0A316VRN3"/>
<feature type="signal peptide" evidence="1">
    <location>
        <begin position="1"/>
        <end position="24"/>
    </location>
</feature>
<protein>
    <submittedName>
        <fullName evidence="2">Uncharacterized protein</fullName>
    </submittedName>
</protein>
<keyword evidence="1" id="KW-0732">Signal</keyword>
<evidence type="ECO:0000256" key="1">
    <source>
        <dbReference type="SAM" id="SignalP"/>
    </source>
</evidence>
<dbReference type="AlphaFoldDB" id="A0A316VRN3"/>
<evidence type="ECO:0000313" key="2">
    <source>
        <dbReference type="EMBL" id="PWN38155.1"/>
    </source>
</evidence>
<evidence type="ECO:0000313" key="3">
    <source>
        <dbReference type="Proteomes" id="UP000245771"/>
    </source>
</evidence>
<feature type="chain" id="PRO_5016321848" evidence="1">
    <location>
        <begin position="25"/>
        <end position="174"/>
    </location>
</feature>
<keyword evidence="3" id="KW-1185">Reference proteome</keyword>
<dbReference type="GeneID" id="37023829"/>
<dbReference type="EMBL" id="KZ819602">
    <property type="protein sequence ID" value="PWN38155.1"/>
    <property type="molecule type" value="Genomic_DNA"/>
</dbReference>
<dbReference type="Proteomes" id="UP000245771">
    <property type="component" value="Unassembled WGS sequence"/>
</dbReference>
<sequence>MIFFLKLTFIVLLLSMRFAMLAYCSDSDSDSGSLIRIHRHPQLQQMVRDHHLQTAKLHSIKGIQLSRDALEKGADRSVELNLHALVDSCECRHLDAASKIATARRTSLAGCAGCLHASITSGKNTIKHLYKSITQPKKVRTDDQHFERVRHDNRQLREDYRGMQDQIDYISQHH</sequence>
<proteinExistence type="predicted"/>